<evidence type="ECO:0000313" key="3">
    <source>
        <dbReference type="Proteomes" id="UP000808146"/>
    </source>
</evidence>
<evidence type="ECO:0000256" key="1">
    <source>
        <dbReference type="SAM" id="Phobius"/>
    </source>
</evidence>
<proteinExistence type="predicted"/>
<keyword evidence="1" id="KW-0472">Membrane</keyword>
<organism evidence="2 3">
    <name type="scientific">Candidatus Dechloromonas phosphorivorans</name>
    <dbReference type="NCBI Taxonomy" id="2899244"/>
    <lineage>
        <taxon>Bacteria</taxon>
        <taxon>Pseudomonadati</taxon>
        <taxon>Pseudomonadota</taxon>
        <taxon>Betaproteobacteria</taxon>
        <taxon>Rhodocyclales</taxon>
        <taxon>Azonexaceae</taxon>
        <taxon>Dechloromonas</taxon>
    </lineage>
</organism>
<gene>
    <name evidence="2" type="ORF">IPN75_13230</name>
</gene>
<keyword evidence="1" id="KW-1133">Transmembrane helix</keyword>
<protein>
    <submittedName>
        <fullName evidence="2">Uncharacterized protein</fullName>
    </submittedName>
</protein>
<accession>A0A9D7LQH7</accession>
<dbReference type="AlphaFoldDB" id="A0A9D7LQH7"/>
<dbReference type="Proteomes" id="UP000808146">
    <property type="component" value="Unassembled WGS sequence"/>
</dbReference>
<reference evidence="2" key="1">
    <citation type="submission" date="2020-10" db="EMBL/GenBank/DDBJ databases">
        <title>Connecting structure to function with the recovery of over 1000 high-quality activated sludge metagenome-assembled genomes encoding full-length rRNA genes using long-read sequencing.</title>
        <authorList>
            <person name="Singleton C.M."/>
            <person name="Petriglieri F."/>
            <person name="Kristensen J.M."/>
            <person name="Kirkegaard R.H."/>
            <person name="Michaelsen T.Y."/>
            <person name="Andersen M.H."/>
            <person name="Karst S.M."/>
            <person name="Dueholm M.S."/>
            <person name="Nielsen P.H."/>
            <person name="Albertsen M."/>
        </authorList>
    </citation>
    <scope>NUCLEOTIDE SEQUENCE</scope>
    <source>
        <strain evidence="2">OdNE_18-Q3-R46-58_BAT3C.305</strain>
    </source>
</reference>
<evidence type="ECO:0000313" key="2">
    <source>
        <dbReference type="EMBL" id="MBK8891249.1"/>
    </source>
</evidence>
<name>A0A9D7LQH7_9RHOO</name>
<feature type="transmembrane region" description="Helical" evidence="1">
    <location>
        <begin position="20"/>
        <end position="43"/>
    </location>
</feature>
<dbReference type="EMBL" id="JADKBR010000017">
    <property type="protein sequence ID" value="MBK8891249.1"/>
    <property type="molecule type" value="Genomic_DNA"/>
</dbReference>
<keyword evidence="1" id="KW-0812">Transmembrane</keyword>
<comment type="caution">
    <text evidence="2">The sequence shown here is derived from an EMBL/GenBank/DDBJ whole genome shotgun (WGS) entry which is preliminary data.</text>
</comment>
<sequence>MPTPTLLKNLPKIASIAGGFSLAMGIPSLGFALLTGSAVLNLVGAIRQKNSGDVRFFSVWTSLNSWFWTHNGGH</sequence>